<dbReference type="Gene3D" id="3.90.1720.10">
    <property type="entry name" value="endopeptidase domain like (from Nostoc punctiforme)"/>
    <property type="match status" value="1"/>
</dbReference>
<evidence type="ECO:0000256" key="6">
    <source>
        <dbReference type="ARBA" id="ARBA00022807"/>
    </source>
</evidence>
<dbReference type="EMBL" id="JAMLJN010000003">
    <property type="protein sequence ID" value="MCL9769823.1"/>
    <property type="molecule type" value="Genomic_DNA"/>
</dbReference>
<organism evidence="10 11">
    <name type="scientific">Flavobacterium fragile</name>
    <dbReference type="NCBI Taxonomy" id="2949085"/>
    <lineage>
        <taxon>Bacteria</taxon>
        <taxon>Pseudomonadati</taxon>
        <taxon>Bacteroidota</taxon>
        <taxon>Flavobacteriia</taxon>
        <taxon>Flavobacteriales</taxon>
        <taxon>Flavobacteriaceae</taxon>
        <taxon>Flavobacterium</taxon>
    </lineage>
</organism>
<dbReference type="CDD" id="cd00118">
    <property type="entry name" value="LysM"/>
    <property type="match status" value="3"/>
</dbReference>
<dbReference type="PANTHER" id="PTHR47360">
    <property type="entry name" value="MUREIN DD-ENDOPEPTIDASE MEPS/MUREIN LD-CARBOXYPEPTIDASE"/>
    <property type="match status" value="1"/>
</dbReference>
<dbReference type="Pfam" id="PF01476">
    <property type="entry name" value="LysM"/>
    <property type="match status" value="3"/>
</dbReference>
<dbReference type="PROSITE" id="PS51935">
    <property type="entry name" value="NLPC_P60"/>
    <property type="match status" value="1"/>
</dbReference>
<feature type="chain" id="PRO_5046820348" evidence="7">
    <location>
        <begin position="19"/>
        <end position="403"/>
    </location>
</feature>
<keyword evidence="2" id="KW-0645">Protease</keyword>
<reference evidence="10 11" key="1">
    <citation type="submission" date="2022-05" db="EMBL/GenBank/DDBJ databases">
        <title>Flavobacterium sp., isolated from activated sludge.</title>
        <authorList>
            <person name="Ran Q."/>
        </authorList>
    </citation>
    <scope>NUCLEOTIDE SEQUENCE [LARGE SCALE GENOMIC DNA]</scope>
    <source>
        <strain evidence="10 11">HXWNR69</strain>
    </source>
</reference>
<comment type="caution">
    <text evidence="10">The sequence shown here is derived from an EMBL/GenBank/DDBJ whole genome shotgun (WGS) entry which is preliminary data.</text>
</comment>
<keyword evidence="6" id="KW-0788">Thiol protease</keyword>
<keyword evidence="3 7" id="KW-0732">Signal</keyword>
<keyword evidence="4" id="KW-0677">Repeat</keyword>
<evidence type="ECO:0000256" key="4">
    <source>
        <dbReference type="ARBA" id="ARBA00022737"/>
    </source>
</evidence>
<protein>
    <submittedName>
        <fullName evidence="10">LysM peptidoglycan-binding domain-containing protein</fullName>
    </submittedName>
</protein>
<evidence type="ECO:0000256" key="3">
    <source>
        <dbReference type="ARBA" id="ARBA00022729"/>
    </source>
</evidence>
<dbReference type="Proteomes" id="UP001203342">
    <property type="component" value="Unassembled WGS sequence"/>
</dbReference>
<evidence type="ECO:0000259" key="9">
    <source>
        <dbReference type="PROSITE" id="PS51935"/>
    </source>
</evidence>
<dbReference type="Gene3D" id="3.10.350.10">
    <property type="entry name" value="LysM domain"/>
    <property type="match status" value="3"/>
</dbReference>
<dbReference type="SUPFAM" id="SSF54001">
    <property type="entry name" value="Cysteine proteinases"/>
    <property type="match status" value="1"/>
</dbReference>
<feature type="domain" description="NlpC/P60" evidence="9">
    <location>
        <begin position="274"/>
        <end position="401"/>
    </location>
</feature>
<proteinExistence type="inferred from homology"/>
<feature type="domain" description="LysM" evidence="8">
    <location>
        <begin position="22"/>
        <end position="66"/>
    </location>
</feature>
<accession>A0ABT0TFS6</accession>
<evidence type="ECO:0000256" key="7">
    <source>
        <dbReference type="SAM" id="SignalP"/>
    </source>
</evidence>
<dbReference type="InterPro" id="IPR052062">
    <property type="entry name" value="Murein_DD/LD_carboxypeptidase"/>
</dbReference>
<dbReference type="InterPro" id="IPR018392">
    <property type="entry name" value="LysM"/>
</dbReference>
<sequence length="403" mass="45086">MRFTYILLFIFFSCSLFAQKTIKHTVVSGESIYSIAKKYDVSESDIYELNPKAKGALLQLKTVLLIPNKKSNSKTSKEKGGTKNANPETHIVASGESLYKIAKMYDISLEKLKELNPDVKAETMQIGDKIVISAKKESVKPKVKTSEQLQEPAQSEQKVALKEEQKEKKKEDQKLVVKQETVETSPLINIDANLCIDEIGNHVHTVSKGETLYKLSRKYKVSVRDLEEMNPEIIANLPIGYEVIVKKGNLELVNHQNEAEKAPKFGEEISLEHMSKIDFLIAKASQHLGTRYRGGGTSSAGFDCSGLMFTTFKHIDMTLPRSSSSMAVGAGYKIDRSQARKGDLIFFTTNGRGSINHVGMITEINGDEIKFIHSSVQAGVIISSTEEPYYKRRFIQINRVLEN</sequence>
<dbReference type="PROSITE" id="PS51782">
    <property type="entry name" value="LYSM"/>
    <property type="match status" value="3"/>
</dbReference>
<name>A0ABT0TFS6_9FLAO</name>
<keyword evidence="5" id="KW-0378">Hydrolase</keyword>
<dbReference type="InterPro" id="IPR038765">
    <property type="entry name" value="Papain-like_cys_pep_sf"/>
</dbReference>
<dbReference type="PANTHER" id="PTHR47360:SF1">
    <property type="entry name" value="ENDOPEPTIDASE NLPC-RELATED"/>
    <property type="match status" value="1"/>
</dbReference>
<evidence type="ECO:0000313" key="11">
    <source>
        <dbReference type="Proteomes" id="UP001203342"/>
    </source>
</evidence>
<evidence type="ECO:0000313" key="10">
    <source>
        <dbReference type="EMBL" id="MCL9769823.1"/>
    </source>
</evidence>
<comment type="similarity">
    <text evidence="1">Belongs to the peptidase C40 family.</text>
</comment>
<evidence type="ECO:0000259" key="8">
    <source>
        <dbReference type="PROSITE" id="PS51782"/>
    </source>
</evidence>
<dbReference type="SUPFAM" id="SSF54106">
    <property type="entry name" value="LysM domain"/>
    <property type="match status" value="3"/>
</dbReference>
<keyword evidence="11" id="KW-1185">Reference proteome</keyword>
<feature type="signal peptide" evidence="7">
    <location>
        <begin position="1"/>
        <end position="18"/>
    </location>
</feature>
<dbReference type="Pfam" id="PF00877">
    <property type="entry name" value="NLPC_P60"/>
    <property type="match status" value="1"/>
</dbReference>
<evidence type="ECO:0000256" key="2">
    <source>
        <dbReference type="ARBA" id="ARBA00022670"/>
    </source>
</evidence>
<evidence type="ECO:0000256" key="1">
    <source>
        <dbReference type="ARBA" id="ARBA00007074"/>
    </source>
</evidence>
<dbReference type="SMART" id="SM00257">
    <property type="entry name" value="LysM"/>
    <property type="match status" value="3"/>
</dbReference>
<evidence type="ECO:0000256" key="5">
    <source>
        <dbReference type="ARBA" id="ARBA00022801"/>
    </source>
</evidence>
<feature type="domain" description="LysM" evidence="8">
    <location>
        <begin position="88"/>
        <end position="132"/>
    </location>
</feature>
<feature type="domain" description="LysM" evidence="8">
    <location>
        <begin position="202"/>
        <end position="245"/>
    </location>
</feature>
<dbReference type="InterPro" id="IPR000064">
    <property type="entry name" value="NLP_P60_dom"/>
</dbReference>
<dbReference type="RefSeq" id="WP_250581088.1">
    <property type="nucleotide sequence ID" value="NZ_JAMLJN010000003.1"/>
</dbReference>
<gene>
    <name evidence="10" type="ORF">NAT47_05280</name>
</gene>
<dbReference type="InterPro" id="IPR036779">
    <property type="entry name" value="LysM_dom_sf"/>
</dbReference>